<evidence type="ECO:0000313" key="4">
    <source>
        <dbReference type="EMBL" id="CAL4804598.1"/>
    </source>
</evidence>
<feature type="chain" id="PRO_5043271716" evidence="1">
    <location>
        <begin position="16"/>
        <end position="382"/>
    </location>
</feature>
<keyword evidence="5" id="KW-1185">Reference proteome</keyword>
<dbReference type="EMBL" id="CAMXCT030006627">
    <property type="protein sequence ID" value="CAL4804598.1"/>
    <property type="molecule type" value="Genomic_DNA"/>
</dbReference>
<dbReference type="EMBL" id="CAMXCT010006627">
    <property type="protein sequence ID" value="CAI4017286.1"/>
    <property type="molecule type" value="Genomic_DNA"/>
</dbReference>
<proteinExistence type="predicted"/>
<dbReference type="OrthoDB" id="418578at2759"/>
<gene>
    <name evidence="2" type="ORF">C1SCF055_LOCUS41942</name>
</gene>
<sequence>MSRLLLLLATLRAHAVSLQGTSRRSGFMSTATLARSVDYFNPTFVAPQLTPKQFLIISSPSEQKIVYTELKNFKATTGRTFALIDSGLSEPQGLALDHDRGALYVADKGAKKVLRFHVYVEDNGNGRQLVTDGVQLCVMQNADTSWVNVDINGDVFYSDATTKTINRIPVEVIDMLSKGSYSASDLSLVSEKTLEHGGGATSNVAVSRFVYSLYEGSANPHVSTPAGLVSDGARLYWTNSVSGKSVGSVVEGEVSPQLASGATSFPSTMLSNQSDTGYGMTKSSKYIFLSALNNGMGVVSGVTTGGATFDFITGLSSPRGLCWDGDQTIYVADEAAGVVYSFPGGRLMTGAPFTKSAVLRGAFGVAVLSEQDKAWPLRPFRA</sequence>
<dbReference type="SUPFAM" id="SSF63825">
    <property type="entry name" value="YWTD domain"/>
    <property type="match status" value="1"/>
</dbReference>
<reference evidence="2" key="1">
    <citation type="submission" date="2022-10" db="EMBL/GenBank/DDBJ databases">
        <authorList>
            <person name="Chen Y."/>
            <person name="Dougan E. K."/>
            <person name="Chan C."/>
            <person name="Rhodes N."/>
            <person name="Thang M."/>
        </authorList>
    </citation>
    <scope>NUCLEOTIDE SEQUENCE</scope>
</reference>
<dbReference type="AlphaFoldDB" id="A0A9P1DW41"/>
<organism evidence="2">
    <name type="scientific">Cladocopium goreaui</name>
    <dbReference type="NCBI Taxonomy" id="2562237"/>
    <lineage>
        <taxon>Eukaryota</taxon>
        <taxon>Sar</taxon>
        <taxon>Alveolata</taxon>
        <taxon>Dinophyceae</taxon>
        <taxon>Suessiales</taxon>
        <taxon>Symbiodiniaceae</taxon>
        <taxon>Cladocopium</taxon>
    </lineage>
</organism>
<name>A0A9P1DW41_9DINO</name>
<dbReference type="EMBL" id="CAMXCT020006627">
    <property type="protein sequence ID" value="CAL1170661.1"/>
    <property type="molecule type" value="Genomic_DNA"/>
</dbReference>
<comment type="caution">
    <text evidence="2">The sequence shown here is derived from an EMBL/GenBank/DDBJ whole genome shotgun (WGS) entry which is preliminary data.</text>
</comment>
<protein>
    <submittedName>
        <fullName evidence="4">SMP-30/Gluconolactonase/LRE-like region domain-containing protein</fullName>
    </submittedName>
</protein>
<dbReference type="InterPro" id="IPR011042">
    <property type="entry name" value="6-blade_b-propeller_TolB-like"/>
</dbReference>
<evidence type="ECO:0000313" key="3">
    <source>
        <dbReference type="EMBL" id="CAL1170661.1"/>
    </source>
</evidence>
<dbReference type="Gene3D" id="2.120.10.30">
    <property type="entry name" value="TolB, C-terminal domain"/>
    <property type="match status" value="2"/>
</dbReference>
<accession>A0A9P1DW41</accession>
<keyword evidence="1" id="KW-0732">Signal</keyword>
<evidence type="ECO:0000313" key="2">
    <source>
        <dbReference type="EMBL" id="CAI4017286.1"/>
    </source>
</evidence>
<evidence type="ECO:0000256" key="1">
    <source>
        <dbReference type="SAM" id="SignalP"/>
    </source>
</evidence>
<dbReference type="Proteomes" id="UP001152797">
    <property type="component" value="Unassembled WGS sequence"/>
</dbReference>
<evidence type="ECO:0000313" key="5">
    <source>
        <dbReference type="Proteomes" id="UP001152797"/>
    </source>
</evidence>
<reference evidence="3" key="2">
    <citation type="submission" date="2024-04" db="EMBL/GenBank/DDBJ databases">
        <authorList>
            <person name="Chen Y."/>
            <person name="Shah S."/>
            <person name="Dougan E. K."/>
            <person name="Thang M."/>
            <person name="Chan C."/>
        </authorList>
    </citation>
    <scope>NUCLEOTIDE SEQUENCE [LARGE SCALE GENOMIC DNA]</scope>
</reference>
<feature type="signal peptide" evidence="1">
    <location>
        <begin position="1"/>
        <end position="15"/>
    </location>
</feature>